<accession>A0A0E0C4D4</accession>
<evidence type="ECO:0000313" key="2">
    <source>
        <dbReference type="Proteomes" id="UP000008021"/>
    </source>
</evidence>
<reference evidence="1" key="1">
    <citation type="submission" date="2015-04" db="UniProtKB">
        <authorList>
            <consortium name="EnsemblPlants"/>
        </authorList>
    </citation>
    <scope>IDENTIFICATION</scope>
</reference>
<dbReference type="Gramene" id="OMERI01G20190.1">
    <property type="protein sequence ID" value="OMERI01G20190.1"/>
    <property type="gene ID" value="OMERI01G20190"/>
</dbReference>
<sequence>MLWIPCSSPRAPTTALPTPCSISPHWSRSTLSFFRQRSSLTTPSAESRRTLSPVISSSDVRVASPPFLGSLVSQSRRRHINCLSPVIAGGNSRSSAMYGKDKIKHHIMNATSLSSAFKVDADWLNHASVYKLVEVTFSDLK</sequence>
<keyword evidence="2" id="KW-1185">Reference proteome</keyword>
<dbReference type="HOGENOM" id="CLU_1828378_0_0_1"/>
<protein>
    <submittedName>
        <fullName evidence="1">Uncharacterized protein</fullName>
    </submittedName>
</protein>
<organism evidence="1">
    <name type="scientific">Oryza meridionalis</name>
    <dbReference type="NCBI Taxonomy" id="40149"/>
    <lineage>
        <taxon>Eukaryota</taxon>
        <taxon>Viridiplantae</taxon>
        <taxon>Streptophyta</taxon>
        <taxon>Embryophyta</taxon>
        <taxon>Tracheophyta</taxon>
        <taxon>Spermatophyta</taxon>
        <taxon>Magnoliopsida</taxon>
        <taxon>Liliopsida</taxon>
        <taxon>Poales</taxon>
        <taxon>Poaceae</taxon>
        <taxon>BOP clade</taxon>
        <taxon>Oryzoideae</taxon>
        <taxon>Oryzeae</taxon>
        <taxon>Oryzinae</taxon>
        <taxon>Oryza</taxon>
    </lineage>
</organism>
<reference evidence="1" key="2">
    <citation type="submission" date="2018-05" db="EMBL/GenBank/DDBJ databases">
        <title>OmerRS3 (Oryza meridionalis Reference Sequence Version 3).</title>
        <authorList>
            <person name="Zhang J."/>
            <person name="Kudrna D."/>
            <person name="Lee S."/>
            <person name="Talag J."/>
            <person name="Welchert J."/>
            <person name="Wing R.A."/>
        </authorList>
    </citation>
    <scope>NUCLEOTIDE SEQUENCE [LARGE SCALE GENOMIC DNA]</scope>
    <source>
        <strain evidence="1">cv. OR44</strain>
    </source>
</reference>
<dbReference type="AlphaFoldDB" id="A0A0E0C4D4"/>
<dbReference type="EnsemblPlants" id="OMERI01G20190.1">
    <property type="protein sequence ID" value="OMERI01G20190.1"/>
    <property type="gene ID" value="OMERI01G20190"/>
</dbReference>
<dbReference type="Proteomes" id="UP000008021">
    <property type="component" value="Chromosome 1"/>
</dbReference>
<name>A0A0E0C4D4_9ORYZ</name>
<evidence type="ECO:0000313" key="1">
    <source>
        <dbReference type="EnsemblPlants" id="OMERI01G20190.1"/>
    </source>
</evidence>
<proteinExistence type="predicted"/>